<dbReference type="PANTHER" id="PTHR12483:SF73">
    <property type="entry name" value="COPPER TRANSPORT PROTEIN CTR3"/>
    <property type="match status" value="1"/>
</dbReference>
<feature type="transmembrane region" description="Helical" evidence="6">
    <location>
        <begin position="102"/>
        <end position="121"/>
    </location>
</feature>
<evidence type="ECO:0000256" key="2">
    <source>
        <dbReference type="ARBA" id="ARBA00006921"/>
    </source>
</evidence>
<feature type="transmembrane region" description="Helical" evidence="6">
    <location>
        <begin position="224"/>
        <end position="240"/>
    </location>
</feature>
<dbReference type="PANTHER" id="PTHR12483">
    <property type="entry name" value="SOLUTE CARRIER FAMILY 31 COPPER TRANSPORTERS"/>
    <property type="match status" value="1"/>
</dbReference>
<proteinExistence type="inferred from homology"/>
<evidence type="ECO:0000313" key="7">
    <source>
        <dbReference type="EMBL" id="THH15907.1"/>
    </source>
</evidence>
<evidence type="ECO:0000256" key="5">
    <source>
        <dbReference type="ARBA" id="ARBA00023136"/>
    </source>
</evidence>
<reference evidence="7 8" key="1">
    <citation type="submission" date="2019-02" db="EMBL/GenBank/DDBJ databases">
        <title>Genome sequencing of the rare red list fungi Bondarzewia mesenterica.</title>
        <authorList>
            <person name="Buettner E."/>
            <person name="Kellner H."/>
        </authorList>
    </citation>
    <scope>NUCLEOTIDE SEQUENCE [LARGE SCALE GENOMIC DNA]</scope>
    <source>
        <strain evidence="7 8">DSM 108281</strain>
    </source>
</reference>
<keyword evidence="3 6" id="KW-0812">Transmembrane</keyword>
<dbReference type="InterPro" id="IPR007274">
    <property type="entry name" value="Cop_transporter"/>
</dbReference>
<name>A0A4S4LUZ5_9AGAM</name>
<dbReference type="GO" id="GO:0016020">
    <property type="term" value="C:membrane"/>
    <property type="evidence" value="ECO:0007669"/>
    <property type="project" value="UniProtKB-SubCell"/>
</dbReference>
<evidence type="ECO:0000256" key="4">
    <source>
        <dbReference type="ARBA" id="ARBA00022989"/>
    </source>
</evidence>
<feature type="transmembrane region" description="Helical" evidence="6">
    <location>
        <begin position="179"/>
        <end position="204"/>
    </location>
</feature>
<keyword evidence="6" id="KW-0186">Copper</keyword>
<keyword evidence="6" id="KW-0187">Copper transport</keyword>
<gene>
    <name evidence="7" type="ORF">EW146_g4653</name>
</gene>
<sequence>MACPALLQKPGYIMLIPVSEHQLPSALESQSLHGCLAVPLQIFRHHGHVRIHKLACLQDFYVMELVLRIHCSWSLGGPSPYIHRYTVDACFVSSQWHVRSKGGYAGTIIGVFFIVVVLEAFRRLAREYDRRLLTERKGNNFGSRDSINKQPSNEYVVRFRPTLKQQAIRSFFHFVQFSAGYLLMLMAMYYNGGVIFAIFIGSFVGFFLSDWDTIGEVTPLRDKSLIFSFVFTLIAIRLRPNRRIDAKNMISEDQADRDAPWPTLARQVPLAPGCRNSRLSPSIAVRRVSPHLVNGDYDNPSSHHTYP</sequence>
<evidence type="ECO:0000256" key="3">
    <source>
        <dbReference type="ARBA" id="ARBA00022692"/>
    </source>
</evidence>
<keyword evidence="6" id="KW-0813">Transport</keyword>
<comment type="subcellular location">
    <subcellularLocation>
        <location evidence="1 6">Membrane</location>
        <topology evidence="1 6">Multi-pass membrane protein</topology>
    </subcellularLocation>
</comment>
<dbReference type="Pfam" id="PF04145">
    <property type="entry name" value="Ctr"/>
    <property type="match status" value="1"/>
</dbReference>
<keyword evidence="5 6" id="KW-0472">Membrane</keyword>
<evidence type="ECO:0000313" key="8">
    <source>
        <dbReference type="Proteomes" id="UP000310158"/>
    </source>
</evidence>
<keyword evidence="8" id="KW-1185">Reference proteome</keyword>
<evidence type="ECO:0000256" key="1">
    <source>
        <dbReference type="ARBA" id="ARBA00004141"/>
    </source>
</evidence>
<dbReference type="OrthoDB" id="161814at2759"/>
<accession>A0A4S4LUZ5</accession>
<comment type="similarity">
    <text evidence="2 6">Belongs to the copper transporter (Ctr) (TC 1.A.56) family. SLC31A subfamily.</text>
</comment>
<keyword evidence="6" id="KW-0406">Ion transport</keyword>
<dbReference type="AlphaFoldDB" id="A0A4S4LUZ5"/>
<dbReference type="GO" id="GO:0005375">
    <property type="term" value="F:copper ion transmembrane transporter activity"/>
    <property type="evidence" value="ECO:0007669"/>
    <property type="project" value="UniProtKB-UniRule"/>
</dbReference>
<keyword evidence="4 6" id="KW-1133">Transmembrane helix</keyword>
<dbReference type="EMBL" id="SGPL01000184">
    <property type="protein sequence ID" value="THH15907.1"/>
    <property type="molecule type" value="Genomic_DNA"/>
</dbReference>
<evidence type="ECO:0000256" key="6">
    <source>
        <dbReference type="RuleBase" id="RU367022"/>
    </source>
</evidence>
<organism evidence="7 8">
    <name type="scientific">Bondarzewia mesenterica</name>
    <dbReference type="NCBI Taxonomy" id="1095465"/>
    <lineage>
        <taxon>Eukaryota</taxon>
        <taxon>Fungi</taxon>
        <taxon>Dikarya</taxon>
        <taxon>Basidiomycota</taxon>
        <taxon>Agaricomycotina</taxon>
        <taxon>Agaricomycetes</taxon>
        <taxon>Russulales</taxon>
        <taxon>Bondarzewiaceae</taxon>
        <taxon>Bondarzewia</taxon>
    </lineage>
</organism>
<dbReference type="Proteomes" id="UP000310158">
    <property type="component" value="Unassembled WGS sequence"/>
</dbReference>
<comment type="caution">
    <text evidence="7">The sequence shown here is derived from an EMBL/GenBank/DDBJ whole genome shotgun (WGS) entry which is preliminary data.</text>
</comment>
<protein>
    <recommendedName>
        <fullName evidence="6">Copper transport protein</fullName>
    </recommendedName>
</protein>